<protein>
    <submittedName>
        <fullName evidence="2">Uncharacterized protein</fullName>
    </submittedName>
</protein>
<feature type="compositionally biased region" description="Basic and acidic residues" evidence="1">
    <location>
        <begin position="51"/>
        <end position="69"/>
    </location>
</feature>
<gene>
    <name evidence="2" type="ORF">IQ260_24445</name>
</gene>
<keyword evidence="3" id="KW-1185">Reference proteome</keyword>
<evidence type="ECO:0000313" key="3">
    <source>
        <dbReference type="Proteomes" id="UP000615026"/>
    </source>
</evidence>
<dbReference type="Proteomes" id="UP000615026">
    <property type="component" value="Unassembled WGS sequence"/>
</dbReference>
<dbReference type="Pfam" id="PF19861">
    <property type="entry name" value="DUF6335"/>
    <property type="match status" value="1"/>
</dbReference>
<proteinExistence type="predicted"/>
<dbReference type="RefSeq" id="WP_193995682.1">
    <property type="nucleotide sequence ID" value="NZ_JADEXP010000323.1"/>
</dbReference>
<dbReference type="InterPro" id="IPR046298">
    <property type="entry name" value="DUF6335"/>
</dbReference>
<name>A0A928ZYE6_LEPEC</name>
<organism evidence="2 3">
    <name type="scientific">Leptolyngbya cf. ectocarpi LEGE 11479</name>
    <dbReference type="NCBI Taxonomy" id="1828722"/>
    <lineage>
        <taxon>Bacteria</taxon>
        <taxon>Bacillati</taxon>
        <taxon>Cyanobacteriota</taxon>
        <taxon>Cyanophyceae</taxon>
        <taxon>Leptolyngbyales</taxon>
        <taxon>Leptolyngbyaceae</taxon>
        <taxon>Leptolyngbya group</taxon>
        <taxon>Leptolyngbya</taxon>
    </lineage>
</organism>
<dbReference type="EMBL" id="JADEXP010000323">
    <property type="protein sequence ID" value="MBE9069797.1"/>
    <property type="molecule type" value="Genomic_DNA"/>
</dbReference>
<evidence type="ECO:0000313" key="2">
    <source>
        <dbReference type="EMBL" id="MBE9069797.1"/>
    </source>
</evidence>
<dbReference type="AlphaFoldDB" id="A0A928ZYE6"/>
<evidence type="ECO:0000256" key="1">
    <source>
        <dbReference type="SAM" id="MobiDB-lite"/>
    </source>
</evidence>
<feature type="region of interest" description="Disordered" evidence="1">
    <location>
        <begin position="1"/>
        <end position="75"/>
    </location>
</feature>
<sequence length="75" mass="8039">METTDSLPKQQAVDGQGAFAGNAGSEGDTVDTLMSQAGMDPVPGEATGMKRILDERDENRWELDPDSVRSNRPMG</sequence>
<reference evidence="2" key="1">
    <citation type="submission" date="2020-10" db="EMBL/GenBank/DDBJ databases">
        <authorList>
            <person name="Castelo-Branco R."/>
            <person name="Eusebio N."/>
            <person name="Adriana R."/>
            <person name="Vieira A."/>
            <person name="Brugerolle De Fraissinette N."/>
            <person name="Rezende De Castro R."/>
            <person name="Schneider M.P."/>
            <person name="Vasconcelos V."/>
            <person name="Leao P.N."/>
        </authorList>
    </citation>
    <scope>NUCLEOTIDE SEQUENCE</scope>
    <source>
        <strain evidence="2">LEGE 11479</strain>
    </source>
</reference>
<accession>A0A928ZYE6</accession>
<comment type="caution">
    <text evidence="2">The sequence shown here is derived from an EMBL/GenBank/DDBJ whole genome shotgun (WGS) entry which is preliminary data.</text>
</comment>